<organism evidence="1 2">
    <name type="scientific">Solirubrum puertoriconensis</name>
    <dbReference type="NCBI Taxonomy" id="1751427"/>
    <lineage>
        <taxon>Bacteria</taxon>
        <taxon>Pseudomonadati</taxon>
        <taxon>Bacteroidota</taxon>
        <taxon>Cytophagia</taxon>
        <taxon>Cytophagales</taxon>
    </lineage>
</organism>
<reference evidence="1 2" key="1">
    <citation type="submission" date="2015-11" db="EMBL/GenBank/DDBJ databases">
        <title>Solirubrum puertoriconensis gen. nov. an environmental bacteria isolated in Puerto Rico.</title>
        <authorList>
            <person name="Cuebas-Irizarry M.F."/>
            <person name="Montalvo-Rodriguez R."/>
        </authorList>
    </citation>
    <scope>NUCLEOTIDE SEQUENCE [LARGE SCALE GENOMIC DNA]</scope>
    <source>
        <strain evidence="1 2">MC1A</strain>
    </source>
</reference>
<dbReference type="Proteomes" id="UP000054223">
    <property type="component" value="Unassembled WGS sequence"/>
</dbReference>
<dbReference type="EMBL" id="LNAL01000006">
    <property type="protein sequence ID" value="KUG08825.1"/>
    <property type="molecule type" value="Genomic_DNA"/>
</dbReference>
<proteinExistence type="predicted"/>
<gene>
    <name evidence="1" type="ORF">ASU33_11915</name>
</gene>
<dbReference type="AlphaFoldDB" id="A0A9X0HMU4"/>
<name>A0A9X0HMU4_SOLP1</name>
<sequence length="340" mass="37129">MWGIWLLLAPAVRALGQEAVVGPPPPDTLVTSITARHVRVPGSTFYVRKTPDYVAEESLNGLVKPNGALLEVLRIPQTNFLNVKDMLVQQYLAKAGRIDEQRQLLFNGYPAVFGEGESIEPGKSLMVLGFGDTTSIMLVFGLYENNDKQSEAELKKMLLTGWYDPKGTIPPLELAPFVVELAGTPFGLQQVRNDGKEYVFGLNAPTKGKTDALPPQFTIRVLPPTGLDDLRYDLQRLAQQRNTAGSVLKTEERQISSQPVFVYEISGTGNFKSRKSTFHQVIKTDGEATLVFDGAVFAPAVPAQATTSKKSKTTTSASKTATPDYAAALKKIAASLRMKR</sequence>
<evidence type="ECO:0000313" key="1">
    <source>
        <dbReference type="EMBL" id="KUG08825.1"/>
    </source>
</evidence>
<evidence type="ECO:0000313" key="2">
    <source>
        <dbReference type="Proteomes" id="UP000054223"/>
    </source>
</evidence>
<keyword evidence="2" id="KW-1185">Reference proteome</keyword>
<accession>A0A9X0HMU4</accession>
<comment type="caution">
    <text evidence="1">The sequence shown here is derived from an EMBL/GenBank/DDBJ whole genome shotgun (WGS) entry which is preliminary data.</text>
</comment>
<protein>
    <submittedName>
        <fullName evidence="1">Uncharacterized protein</fullName>
    </submittedName>
</protein>